<keyword evidence="2" id="KW-0624">Polysaccharide degradation</keyword>
<protein>
    <submittedName>
        <fullName evidence="10">Carbohydrate-binding protein</fullName>
    </submittedName>
</protein>
<name>A0A3Q8S8V1_9BACL</name>
<dbReference type="SMART" id="SM00606">
    <property type="entry name" value="CBD_IV"/>
    <property type="match status" value="1"/>
</dbReference>
<dbReference type="PROSITE" id="PS50231">
    <property type="entry name" value="RICIN_B_LECTIN"/>
    <property type="match status" value="1"/>
</dbReference>
<evidence type="ECO:0000256" key="1">
    <source>
        <dbReference type="ARBA" id="ARBA00009865"/>
    </source>
</evidence>
<dbReference type="Proteomes" id="UP000273145">
    <property type="component" value="Chromosome"/>
</dbReference>
<evidence type="ECO:0000256" key="2">
    <source>
        <dbReference type="ARBA" id="ARBA00022651"/>
    </source>
</evidence>
<dbReference type="InterPro" id="IPR006584">
    <property type="entry name" value="Cellulose-bd_IV"/>
</dbReference>
<keyword evidence="11" id="KW-1185">Reference proteome</keyword>
<dbReference type="PANTHER" id="PTHR43772">
    <property type="entry name" value="ENDO-1,4-BETA-XYLANASE"/>
    <property type="match status" value="1"/>
</dbReference>
<dbReference type="CDD" id="cd00161">
    <property type="entry name" value="beta-trefoil_Ricin-like"/>
    <property type="match status" value="1"/>
</dbReference>
<dbReference type="SUPFAM" id="SSF49785">
    <property type="entry name" value="Galactose-binding domain-like"/>
    <property type="match status" value="1"/>
</dbReference>
<dbReference type="AlphaFoldDB" id="A0A3Q8S8V1"/>
<keyword evidence="3 8" id="KW-0732">Signal</keyword>
<dbReference type="GO" id="GO:0045493">
    <property type="term" value="P:xylan catabolic process"/>
    <property type="evidence" value="ECO:0007669"/>
    <property type="project" value="UniProtKB-KW"/>
</dbReference>
<comment type="similarity">
    <text evidence="1">Belongs to the glycosyl hydrolase 43 family.</text>
</comment>
<dbReference type="PANTHER" id="PTHR43772:SF2">
    <property type="entry name" value="PUTATIVE (AFU_ORTHOLOGUE AFUA_2G04480)-RELATED"/>
    <property type="match status" value="1"/>
</dbReference>
<evidence type="ECO:0000259" key="9">
    <source>
        <dbReference type="PROSITE" id="PS51175"/>
    </source>
</evidence>
<evidence type="ECO:0000256" key="4">
    <source>
        <dbReference type="ARBA" id="ARBA00022801"/>
    </source>
</evidence>
<evidence type="ECO:0000256" key="7">
    <source>
        <dbReference type="PIRSR" id="PIRSR606710-2"/>
    </source>
</evidence>
<dbReference type="GO" id="GO:0030246">
    <property type="term" value="F:carbohydrate binding"/>
    <property type="evidence" value="ECO:0007669"/>
    <property type="project" value="InterPro"/>
</dbReference>
<evidence type="ECO:0000313" key="11">
    <source>
        <dbReference type="Proteomes" id="UP000273145"/>
    </source>
</evidence>
<dbReference type="EMBL" id="CP034248">
    <property type="protein sequence ID" value="AZK45113.1"/>
    <property type="molecule type" value="Genomic_DNA"/>
</dbReference>
<feature type="domain" description="CBM6" evidence="9">
    <location>
        <begin position="379"/>
        <end position="510"/>
    </location>
</feature>
<feature type="signal peptide" evidence="8">
    <location>
        <begin position="1"/>
        <end position="29"/>
    </location>
</feature>
<dbReference type="CDD" id="cd04084">
    <property type="entry name" value="CBM6_xylanase-like"/>
    <property type="match status" value="1"/>
</dbReference>
<evidence type="ECO:0000256" key="3">
    <source>
        <dbReference type="ARBA" id="ARBA00022729"/>
    </source>
</evidence>
<dbReference type="InterPro" id="IPR000772">
    <property type="entry name" value="Ricin_B_lectin"/>
</dbReference>
<dbReference type="Gene3D" id="2.60.120.260">
    <property type="entry name" value="Galactose-binding domain-like"/>
    <property type="match status" value="1"/>
</dbReference>
<keyword evidence="4" id="KW-0378">Hydrolase</keyword>
<dbReference type="InterPro" id="IPR035992">
    <property type="entry name" value="Ricin_B-like_lectins"/>
</dbReference>
<accession>A0A3Q8S8V1</accession>
<organism evidence="10 11">
    <name type="scientific">Paenibacillus lentus</name>
    <dbReference type="NCBI Taxonomy" id="1338368"/>
    <lineage>
        <taxon>Bacteria</taxon>
        <taxon>Bacillati</taxon>
        <taxon>Bacillota</taxon>
        <taxon>Bacilli</taxon>
        <taxon>Bacillales</taxon>
        <taxon>Paenibacillaceae</taxon>
        <taxon>Paenibacillus</taxon>
    </lineage>
</organism>
<dbReference type="SUPFAM" id="SSF75005">
    <property type="entry name" value="Arabinanase/levansucrase/invertase"/>
    <property type="match status" value="1"/>
</dbReference>
<reference evidence="10 11" key="1">
    <citation type="submission" date="2018-11" db="EMBL/GenBank/DDBJ databases">
        <title>Genome sequencing of Paenibacillus lentus DSM25539(T).</title>
        <authorList>
            <person name="Kook J.-K."/>
            <person name="Park S.-N."/>
            <person name="Lim Y.K."/>
        </authorList>
    </citation>
    <scope>NUCLEOTIDE SEQUENCE [LARGE SCALE GENOMIC DNA]</scope>
    <source>
        <strain evidence="10 11">DSM 25539</strain>
    </source>
</reference>
<dbReference type="InterPro" id="IPR023296">
    <property type="entry name" value="Glyco_hydro_beta-prop_sf"/>
</dbReference>
<dbReference type="GO" id="GO:0004553">
    <property type="term" value="F:hydrolase activity, hydrolyzing O-glycosyl compounds"/>
    <property type="evidence" value="ECO:0007669"/>
    <property type="project" value="InterPro"/>
</dbReference>
<dbReference type="OrthoDB" id="9801455at2"/>
<dbReference type="InterPro" id="IPR008979">
    <property type="entry name" value="Galactose-bd-like_sf"/>
</dbReference>
<dbReference type="Gene3D" id="2.80.10.50">
    <property type="match status" value="1"/>
</dbReference>
<dbReference type="SUPFAM" id="SSF50370">
    <property type="entry name" value="Ricin B-like lectins"/>
    <property type="match status" value="1"/>
</dbReference>
<feature type="site" description="Important for catalytic activity, responsible for pKa modulation of the active site Glu and correct orientation of both the proton donor and substrate" evidence="7">
    <location>
        <position position="185"/>
    </location>
</feature>
<dbReference type="KEGG" id="plen:EIM92_01990"/>
<dbReference type="CDD" id="cd09003">
    <property type="entry name" value="GH43_XynD-like"/>
    <property type="match status" value="1"/>
</dbReference>
<dbReference type="InterPro" id="IPR006710">
    <property type="entry name" value="Glyco_hydro_43"/>
</dbReference>
<evidence type="ECO:0000313" key="10">
    <source>
        <dbReference type="EMBL" id="AZK45113.1"/>
    </source>
</evidence>
<evidence type="ECO:0000256" key="8">
    <source>
        <dbReference type="SAM" id="SignalP"/>
    </source>
</evidence>
<keyword evidence="2" id="KW-0858">Xylan degradation</keyword>
<dbReference type="Pfam" id="PF03422">
    <property type="entry name" value="CBM_6"/>
    <property type="match status" value="1"/>
</dbReference>
<feature type="chain" id="PRO_5018737310" evidence="8">
    <location>
        <begin position="30"/>
        <end position="664"/>
    </location>
</feature>
<dbReference type="RefSeq" id="WP_125081242.1">
    <property type="nucleotide sequence ID" value="NZ_CP034248.1"/>
</dbReference>
<proteinExistence type="inferred from homology"/>
<dbReference type="Gene3D" id="2.115.10.20">
    <property type="entry name" value="Glycosyl hydrolase domain, family 43"/>
    <property type="match status" value="1"/>
</dbReference>
<dbReference type="PROSITE" id="PS51175">
    <property type="entry name" value="CBM6"/>
    <property type="match status" value="1"/>
</dbReference>
<sequence>MKKGKRSIVLLLTFVLLGMGMFQSQSVHAETPAIAKTPGNANPLMDHKLGADPFAMTYNGRVYLYMSSDAYEYDSNGKVKTNSFSNLNKVHVISSDDMVNWTDHGAIPVAGPNGIAKWANGSWAPAAAHKKINGQDKFFLYFSNSAGGLGVLTADSPIGPWTDPLGKALVTLNTPGVAGVVWLFDPAVLVDDDGTGYLYFGGGVPGGNNPTQQQWASPKTARVIKLSNDMIHTEGSAQVIDAPFFFEDSGIHKYNGKYYYSYCSNFGGTHPPGTPPPGEIAYMVSDNPMGPFTYVKSILKNPYEFFGVGGNNHHSIFPFNNKWYIAYHAQTVSKAILGDGLGYRSPHINELTYAGNGEINPIQGTMKGVTQIKNLNPYLRTEAETIAWQGGILTEVAQAPGGMVPNVNMNVTDIHNGDWIAVANADFGSEGATSFKANVASTVGGQIEIRLGSPTGQVIGTLQVNPTGGNQTWSLQETTINGVTGVHHVYFMFKGANGQRLFNLDYWQFGSSSGGGQSSDIENGRVYTLKNEHSGLMIGIAGASTADGAQALQSNNFGATDHEWRVDSLNNGYYKLTNMRSGKVLGIENMSTTNGAKAIQWDDNGTADHEWQFAPVGNGSYKIVNRHSGKVLGVDGMSTTSGANIVQWDDNGTADHNWRFVLVR</sequence>
<dbReference type="Pfam" id="PF04616">
    <property type="entry name" value="Glyco_hydro_43"/>
    <property type="match status" value="1"/>
</dbReference>
<dbReference type="InterPro" id="IPR005084">
    <property type="entry name" value="CBM6"/>
</dbReference>
<evidence type="ECO:0000256" key="6">
    <source>
        <dbReference type="ARBA" id="ARBA00023295"/>
    </source>
</evidence>
<keyword evidence="6" id="KW-0326">Glycosidase</keyword>
<keyword evidence="5" id="KW-0119">Carbohydrate metabolism</keyword>
<gene>
    <name evidence="10" type="ORF">EIM92_01990</name>
</gene>
<dbReference type="InterPro" id="IPR052176">
    <property type="entry name" value="Glycosyl_Hydrlase_43_Enz"/>
</dbReference>
<dbReference type="Pfam" id="PF14200">
    <property type="entry name" value="RicinB_lectin_2"/>
    <property type="match status" value="1"/>
</dbReference>
<evidence type="ECO:0000256" key="5">
    <source>
        <dbReference type="ARBA" id="ARBA00023277"/>
    </source>
</evidence>